<protein>
    <submittedName>
        <fullName evidence="2">ABC transporter permease</fullName>
    </submittedName>
</protein>
<dbReference type="EMBL" id="WBOT01000006">
    <property type="protein sequence ID" value="KAB2330957.1"/>
    <property type="molecule type" value="Genomic_DNA"/>
</dbReference>
<feature type="transmembrane region" description="Helical" evidence="1">
    <location>
        <begin position="191"/>
        <end position="209"/>
    </location>
</feature>
<dbReference type="Proteomes" id="UP000441354">
    <property type="component" value="Unassembled WGS sequence"/>
</dbReference>
<gene>
    <name evidence="2" type="ORF">F7732_17250</name>
</gene>
<dbReference type="Pfam" id="PF05975">
    <property type="entry name" value="EcsB"/>
    <property type="match status" value="1"/>
</dbReference>
<reference evidence="2 3" key="1">
    <citation type="journal article" date="2014" name="Arch. Microbiol.">
        <title>Bacillus mesophilum sp. nov., strain IITR-54T, a novel 4-chlorobiphenyl dechlorinating bacterium.</title>
        <authorList>
            <person name="Manickam N."/>
            <person name="Singh N.K."/>
            <person name="Bajaj A."/>
            <person name="Kumar R.M."/>
            <person name="Kaur G."/>
            <person name="Kaur N."/>
            <person name="Bala M."/>
            <person name="Kumar A."/>
            <person name="Mayilraj S."/>
        </authorList>
    </citation>
    <scope>NUCLEOTIDE SEQUENCE [LARGE SCALE GENOMIC DNA]</scope>
    <source>
        <strain evidence="2 3">IITR-54</strain>
    </source>
</reference>
<dbReference type="RefSeq" id="WP_151575297.1">
    <property type="nucleotide sequence ID" value="NZ_WBOT01000006.1"/>
</dbReference>
<dbReference type="OrthoDB" id="2447941at2"/>
<feature type="transmembrane region" description="Helical" evidence="1">
    <location>
        <begin position="309"/>
        <end position="328"/>
    </location>
</feature>
<evidence type="ECO:0000256" key="1">
    <source>
        <dbReference type="SAM" id="Phobius"/>
    </source>
</evidence>
<evidence type="ECO:0000313" key="3">
    <source>
        <dbReference type="Proteomes" id="UP000441354"/>
    </source>
</evidence>
<accession>A0A7V7RJE1</accession>
<feature type="transmembrane region" description="Helical" evidence="1">
    <location>
        <begin position="102"/>
        <end position="125"/>
    </location>
</feature>
<sequence>MFNENILWKERLARTSKELSSYLRYIFNGHLVIVLVFLLGTGAYYYQGWVKEMPLDYPVPAIMAVFLGILLTYSPIFTFLTEADRIFLLPLETKLHGYFRKSLMISFFLQAYLLLMLLALFMPMYAKVNGGSFQGFFPLLAVLLLVKWLNLEIRWRIQYYTEQNVLRSDSAVRFAVNVGFLYLLFSSASYLYIVPVGLLFVLLLIFFNGKIKTKGLKWEYLIEQEERRMTAFYRIANMFTDVPKLKNAVKRRKWLDPLYSGVPYLQEKIYAHLYIRTFSRSGDYLGLFVRLTLIGAAVIYFISYGYGQILLAILFMYLTAFQLLPLFYHHENKLWVKLYPTGDANKETSFKQLMGSILSLQAFLLALTVLLKGEFTTAILTLTAGLLFSYLYVFLYMPKRLQTKD</sequence>
<keyword evidence="3" id="KW-1185">Reference proteome</keyword>
<keyword evidence="1" id="KW-0472">Membrane</keyword>
<name>A0A7V7RJE1_9BACI</name>
<feature type="transmembrane region" description="Helical" evidence="1">
    <location>
        <begin position="131"/>
        <end position="149"/>
    </location>
</feature>
<organism evidence="2 3">
    <name type="scientific">Bacillus mesophilum</name>
    <dbReference type="NCBI Taxonomy" id="1071718"/>
    <lineage>
        <taxon>Bacteria</taxon>
        <taxon>Bacillati</taxon>
        <taxon>Bacillota</taxon>
        <taxon>Bacilli</taxon>
        <taxon>Bacillales</taxon>
        <taxon>Bacillaceae</taxon>
        <taxon>Bacillus</taxon>
    </lineage>
</organism>
<dbReference type="GO" id="GO:0016020">
    <property type="term" value="C:membrane"/>
    <property type="evidence" value="ECO:0007669"/>
    <property type="project" value="InterPro"/>
</dbReference>
<feature type="transmembrane region" description="Helical" evidence="1">
    <location>
        <begin position="353"/>
        <end position="371"/>
    </location>
</feature>
<feature type="transmembrane region" description="Helical" evidence="1">
    <location>
        <begin position="21"/>
        <end position="45"/>
    </location>
</feature>
<feature type="transmembrane region" description="Helical" evidence="1">
    <location>
        <begin position="284"/>
        <end position="303"/>
    </location>
</feature>
<feature type="transmembrane region" description="Helical" evidence="1">
    <location>
        <begin position="377"/>
        <end position="397"/>
    </location>
</feature>
<evidence type="ECO:0000313" key="2">
    <source>
        <dbReference type="EMBL" id="KAB2330957.1"/>
    </source>
</evidence>
<keyword evidence="1" id="KW-1133">Transmembrane helix</keyword>
<feature type="transmembrane region" description="Helical" evidence="1">
    <location>
        <begin position="170"/>
        <end position="185"/>
    </location>
</feature>
<dbReference type="AlphaFoldDB" id="A0A7V7RJE1"/>
<feature type="transmembrane region" description="Helical" evidence="1">
    <location>
        <begin position="57"/>
        <end position="81"/>
    </location>
</feature>
<proteinExistence type="predicted"/>
<dbReference type="PIRSF" id="PIRSF037259">
    <property type="entry name" value="EcsB_ABC"/>
    <property type="match status" value="1"/>
</dbReference>
<dbReference type="InterPro" id="IPR010288">
    <property type="entry name" value="EcsB_ABC"/>
</dbReference>
<comment type="caution">
    <text evidence="2">The sequence shown here is derived from an EMBL/GenBank/DDBJ whole genome shotgun (WGS) entry which is preliminary data.</text>
</comment>
<keyword evidence="1" id="KW-0812">Transmembrane</keyword>